<accession>A0A7W6AAN0</accession>
<sequence length="359" mass="38725">MAVEPDPYQADPPAASLFARVAQARSRAARRRQAALVELGLDEAARLSDQIRLAVGTRLRGLVEAVARDLKHQASRLAADTGHDQADPWPATASDIVVRLQIAGLLHDSTLVDELVAQAQQRLIADALPSEAMGGDAPSLLVRLTEAPDRIVASAARAVLAAEGHAQAPASHAEDYAILSHRAQERLIWMIAAAMRANHRPAADRALAQAAERMLDARDEGACFGAPALRLATAIDARPSELPALLLECLSDRQLGLFIALLAHALRLDDRDVREIVLEPDGDRLWLALRALDLNRATIARIGWAISEADRRRDVERFADGLDAVMAIAATDATEALALLKLPRAFRTAIDRLDGTLPR</sequence>
<gene>
    <name evidence="1" type="ORF">GGR48_001595</name>
</gene>
<evidence type="ECO:0000313" key="2">
    <source>
        <dbReference type="Proteomes" id="UP000538670"/>
    </source>
</evidence>
<protein>
    <recommendedName>
        <fullName evidence="3">DUF2336 domain-containing protein</fullName>
    </recommendedName>
</protein>
<name>A0A7W6AAN0_9SPHN</name>
<reference evidence="1 2" key="1">
    <citation type="submission" date="2020-08" db="EMBL/GenBank/DDBJ databases">
        <title>Genomic Encyclopedia of Type Strains, Phase IV (KMG-IV): sequencing the most valuable type-strain genomes for metagenomic binning, comparative biology and taxonomic classification.</title>
        <authorList>
            <person name="Goeker M."/>
        </authorList>
    </citation>
    <scope>NUCLEOTIDE SEQUENCE [LARGE SCALE GENOMIC DNA]</scope>
    <source>
        <strain evidence="1 2">DSM 19512</strain>
    </source>
</reference>
<keyword evidence="2" id="KW-1185">Reference proteome</keyword>
<dbReference type="RefSeq" id="WP_183951372.1">
    <property type="nucleotide sequence ID" value="NZ_JACIDH010000005.1"/>
</dbReference>
<comment type="caution">
    <text evidence="1">The sequence shown here is derived from an EMBL/GenBank/DDBJ whole genome shotgun (WGS) entry which is preliminary data.</text>
</comment>
<evidence type="ECO:0000313" key="1">
    <source>
        <dbReference type="EMBL" id="MBB3879170.1"/>
    </source>
</evidence>
<organism evidence="1 2">
    <name type="scientific">Sphingomonas pseudosanguinis</name>
    <dbReference type="NCBI Taxonomy" id="413712"/>
    <lineage>
        <taxon>Bacteria</taxon>
        <taxon>Pseudomonadati</taxon>
        <taxon>Pseudomonadota</taxon>
        <taxon>Alphaproteobacteria</taxon>
        <taxon>Sphingomonadales</taxon>
        <taxon>Sphingomonadaceae</taxon>
        <taxon>Sphingomonas</taxon>
    </lineage>
</organism>
<dbReference type="Proteomes" id="UP000538670">
    <property type="component" value="Unassembled WGS sequence"/>
</dbReference>
<evidence type="ECO:0008006" key="3">
    <source>
        <dbReference type="Google" id="ProtNLM"/>
    </source>
</evidence>
<proteinExistence type="predicted"/>
<dbReference type="AlphaFoldDB" id="A0A7W6AAN0"/>
<dbReference type="EMBL" id="JACIDH010000005">
    <property type="protein sequence ID" value="MBB3879170.1"/>
    <property type="molecule type" value="Genomic_DNA"/>
</dbReference>